<dbReference type="PANTHER" id="PTHR13847:SF289">
    <property type="entry name" value="GLYCINE OXIDASE"/>
    <property type="match status" value="1"/>
</dbReference>
<dbReference type="SUPFAM" id="SSF54373">
    <property type="entry name" value="FAD-linked reductases, C-terminal domain"/>
    <property type="match status" value="1"/>
</dbReference>
<feature type="compositionally biased region" description="Polar residues" evidence="2">
    <location>
        <begin position="439"/>
        <end position="450"/>
    </location>
</feature>
<dbReference type="PANTHER" id="PTHR13847">
    <property type="entry name" value="SARCOSINE DEHYDROGENASE-RELATED"/>
    <property type="match status" value="1"/>
</dbReference>
<feature type="region of interest" description="Disordered" evidence="2">
    <location>
        <begin position="403"/>
        <end position="450"/>
    </location>
</feature>
<dbReference type="Gene3D" id="3.30.9.10">
    <property type="entry name" value="D-Amino Acid Oxidase, subunit A, domain 2"/>
    <property type="match status" value="1"/>
</dbReference>
<protein>
    <submittedName>
        <fullName evidence="4">FAD-dependent oxidoreductase</fullName>
    </submittedName>
</protein>
<comment type="caution">
    <text evidence="4">The sequence shown here is derived from an EMBL/GenBank/DDBJ whole genome shotgun (WGS) entry which is preliminary data.</text>
</comment>
<keyword evidence="1" id="KW-0560">Oxidoreductase</keyword>
<dbReference type="SUPFAM" id="SSF51971">
    <property type="entry name" value="Nucleotide-binding domain"/>
    <property type="match status" value="1"/>
</dbReference>
<organism evidence="4 5">
    <name type="scientific">Amycolatopsis rhizosphaerae</name>
    <dbReference type="NCBI Taxonomy" id="2053003"/>
    <lineage>
        <taxon>Bacteria</taxon>
        <taxon>Bacillati</taxon>
        <taxon>Actinomycetota</taxon>
        <taxon>Actinomycetes</taxon>
        <taxon>Pseudonocardiales</taxon>
        <taxon>Pseudonocardiaceae</taxon>
        <taxon>Amycolatopsis</taxon>
    </lineage>
</organism>
<dbReference type="InterPro" id="IPR006076">
    <property type="entry name" value="FAD-dep_OxRdtase"/>
</dbReference>
<sequence>MLVIPRPPHRVVVVGAGIVGLSCAWYLQRHGADVTVLDRSGVGAGASWGNAGYLSPAMTVPLPEPALLREGLRGLADPGSPLAVAPRLSATTAAFLARFARNATAGRWRRSLAALTPLARAGIAAFDELAEGGVAIRTHEAPIRIGFRHGEDTAGLRHELDAVRAAGQGVDYGPAEAGPPFSSRIEQVVELHGQRYVDPGQVLDSLADSVRSGGGRIVAGAAVRAVGFGPGGLQVDTWSEAPYPADAVVLATGAWLPELARALGVRVPVQAGRGYSCTVRLREPLTAPAYLPGVRVAITPYRGGARLAGTMEITDRDAPFARQRLEAILRSVEPLLDGVDLTDVTAPWVGPRPLTPDGLPLIGSTRLQGVYVAGGHGMWGLTLGPVTGKLLAEQVMTGVPVPELAPFSPGRRGRPIRRQKPHARQVTSTQRILEGTSYEDASSNSQASSR</sequence>
<name>A0A558CYX8_9PSEU</name>
<dbReference type="Proteomes" id="UP000320011">
    <property type="component" value="Unassembled WGS sequence"/>
</dbReference>
<proteinExistence type="predicted"/>
<evidence type="ECO:0000256" key="2">
    <source>
        <dbReference type="SAM" id="MobiDB-lite"/>
    </source>
</evidence>
<dbReference type="EMBL" id="VJWX01000078">
    <property type="protein sequence ID" value="TVT53938.1"/>
    <property type="molecule type" value="Genomic_DNA"/>
</dbReference>
<gene>
    <name evidence="4" type="ORF">FNH05_10965</name>
</gene>
<dbReference type="GO" id="GO:0016491">
    <property type="term" value="F:oxidoreductase activity"/>
    <property type="evidence" value="ECO:0007669"/>
    <property type="project" value="UniProtKB-KW"/>
</dbReference>
<evidence type="ECO:0000313" key="4">
    <source>
        <dbReference type="EMBL" id="TVT53938.1"/>
    </source>
</evidence>
<dbReference type="PROSITE" id="PS51257">
    <property type="entry name" value="PROKAR_LIPOPROTEIN"/>
    <property type="match status" value="1"/>
</dbReference>
<dbReference type="AlphaFoldDB" id="A0A558CYX8"/>
<dbReference type="OrthoDB" id="9806257at2"/>
<feature type="domain" description="FAD dependent oxidoreductase" evidence="3">
    <location>
        <begin position="10"/>
        <end position="393"/>
    </location>
</feature>
<reference evidence="4 5" key="1">
    <citation type="submission" date="2019-07" db="EMBL/GenBank/DDBJ databases">
        <authorList>
            <person name="Duangmal K."/>
            <person name="Teo W.F.A."/>
        </authorList>
    </citation>
    <scope>NUCLEOTIDE SEQUENCE [LARGE SCALE GENOMIC DNA]</scope>
    <source>
        <strain evidence="4 5">TBRC 6029</strain>
    </source>
</reference>
<dbReference type="GO" id="GO:0005737">
    <property type="term" value="C:cytoplasm"/>
    <property type="evidence" value="ECO:0007669"/>
    <property type="project" value="TreeGrafter"/>
</dbReference>
<dbReference type="InterPro" id="IPR036188">
    <property type="entry name" value="FAD/NAD-bd_sf"/>
</dbReference>
<evidence type="ECO:0000259" key="3">
    <source>
        <dbReference type="Pfam" id="PF01266"/>
    </source>
</evidence>
<reference evidence="4 5" key="2">
    <citation type="submission" date="2019-08" db="EMBL/GenBank/DDBJ databases">
        <title>Amycolatopsis acidicola sp. nov., isolated from peat swamp forest soil.</title>
        <authorList>
            <person name="Srisuk N."/>
        </authorList>
    </citation>
    <scope>NUCLEOTIDE SEQUENCE [LARGE SCALE GENOMIC DNA]</scope>
    <source>
        <strain evidence="4 5">TBRC 6029</strain>
    </source>
</reference>
<feature type="compositionally biased region" description="Basic residues" evidence="2">
    <location>
        <begin position="411"/>
        <end position="423"/>
    </location>
</feature>
<accession>A0A558CYX8</accession>
<dbReference type="Pfam" id="PF01266">
    <property type="entry name" value="DAO"/>
    <property type="match status" value="1"/>
</dbReference>
<keyword evidence="5" id="KW-1185">Reference proteome</keyword>
<dbReference type="Gene3D" id="3.50.50.60">
    <property type="entry name" value="FAD/NAD(P)-binding domain"/>
    <property type="match status" value="2"/>
</dbReference>
<evidence type="ECO:0000256" key="1">
    <source>
        <dbReference type="ARBA" id="ARBA00023002"/>
    </source>
</evidence>
<evidence type="ECO:0000313" key="5">
    <source>
        <dbReference type="Proteomes" id="UP000320011"/>
    </source>
</evidence>